<organism evidence="5 6">
    <name type="scientific">Endozoicomonas lisbonensis</name>
    <dbReference type="NCBI Taxonomy" id="3120522"/>
    <lineage>
        <taxon>Bacteria</taxon>
        <taxon>Pseudomonadati</taxon>
        <taxon>Pseudomonadota</taxon>
        <taxon>Gammaproteobacteria</taxon>
        <taxon>Oceanospirillales</taxon>
        <taxon>Endozoicomonadaceae</taxon>
        <taxon>Endozoicomonas</taxon>
    </lineage>
</organism>
<evidence type="ECO:0000256" key="4">
    <source>
        <dbReference type="HAMAP-Rule" id="MF_00057"/>
    </source>
</evidence>
<dbReference type="InterPro" id="IPR003329">
    <property type="entry name" value="Cytidylyl_trans"/>
</dbReference>
<keyword evidence="3 4" id="KW-0448">Lipopolysaccharide biosynthesis</keyword>
<comment type="similarity">
    <text evidence="4">Belongs to the KdsB family.</text>
</comment>
<sequence length="260" mass="28392">MKQHSFKVVIPARFGSSRLPGKPLLDIAGKPMVQHVFERAVETGINPDGNIVVATDDERILNICHGFGAHAVMTASEHDSGTDRLAEVAEIMGWDDESIIVNLQGDEPLMPHQLITKVAINLAENKSAGISTLSTPIHDADDLFDPNIVKVVTNQTGLALYFSRAPIPWDRDNYKSASKATMVSLPHPQRHLGMYAYRAKTLKTIAAASAADIETLEALEQLRALWLGIGIHVESISEQPGHGVDTPADLERVRAEFTHQ</sequence>
<dbReference type="GO" id="GO:0008690">
    <property type="term" value="F:3-deoxy-manno-octulosonate cytidylyltransferase activity"/>
    <property type="evidence" value="ECO:0007669"/>
    <property type="project" value="UniProtKB-EC"/>
</dbReference>
<dbReference type="SUPFAM" id="SSF53448">
    <property type="entry name" value="Nucleotide-diphospho-sugar transferases"/>
    <property type="match status" value="1"/>
</dbReference>
<dbReference type="CDD" id="cd02517">
    <property type="entry name" value="CMP-KDO-Synthetase"/>
    <property type="match status" value="1"/>
</dbReference>
<dbReference type="PANTHER" id="PTHR42866">
    <property type="entry name" value="3-DEOXY-MANNO-OCTULOSONATE CYTIDYLYLTRANSFERASE"/>
    <property type="match status" value="1"/>
</dbReference>
<dbReference type="EMBL" id="JBEWTB010000002">
    <property type="protein sequence ID" value="MET4757063.1"/>
    <property type="molecule type" value="Genomic_DNA"/>
</dbReference>
<dbReference type="RefSeq" id="WP_354007242.1">
    <property type="nucleotide sequence ID" value="NZ_JBEWTA010000001.1"/>
</dbReference>
<reference evidence="5 6" key="1">
    <citation type="submission" date="2024-06" db="EMBL/GenBank/DDBJ databases">
        <title>Genomic Encyclopedia of Type Strains, Phase V (KMG-V): Genome sequencing to study the core and pangenomes of soil and plant-associated prokaryotes.</title>
        <authorList>
            <person name="Whitman W."/>
        </authorList>
    </citation>
    <scope>NUCLEOTIDE SEQUENCE [LARGE SCALE GENOMIC DNA]</scope>
    <source>
        <strain evidence="5 6">NE40</strain>
    </source>
</reference>
<comment type="subcellular location">
    <subcellularLocation>
        <location evidence="4">Cytoplasm</location>
    </subcellularLocation>
</comment>
<evidence type="ECO:0000313" key="5">
    <source>
        <dbReference type="EMBL" id="MET4757063.1"/>
    </source>
</evidence>
<dbReference type="NCBIfam" id="TIGR00466">
    <property type="entry name" value="kdsB"/>
    <property type="match status" value="1"/>
</dbReference>
<evidence type="ECO:0000313" key="6">
    <source>
        <dbReference type="Proteomes" id="UP001549366"/>
    </source>
</evidence>
<keyword evidence="2 4" id="KW-0548">Nucleotidyltransferase</keyword>
<comment type="function">
    <text evidence="4">Activates KDO (a required 8-carbon sugar) for incorporation into bacterial lipopolysaccharide in Gram-negative bacteria.</text>
</comment>
<dbReference type="Proteomes" id="UP001549366">
    <property type="component" value="Unassembled WGS sequence"/>
</dbReference>
<keyword evidence="4" id="KW-0963">Cytoplasm</keyword>
<dbReference type="NCBIfam" id="NF003952">
    <property type="entry name" value="PRK05450.1-5"/>
    <property type="match status" value="1"/>
</dbReference>
<evidence type="ECO:0000256" key="1">
    <source>
        <dbReference type="ARBA" id="ARBA00022679"/>
    </source>
</evidence>
<keyword evidence="6" id="KW-1185">Reference proteome</keyword>
<evidence type="ECO:0000256" key="3">
    <source>
        <dbReference type="ARBA" id="ARBA00022985"/>
    </source>
</evidence>
<protein>
    <recommendedName>
        <fullName evidence="4">3-deoxy-manno-octulosonate cytidylyltransferase</fullName>
        <ecNumber evidence="4">2.7.7.38</ecNumber>
    </recommendedName>
    <alternativeName>
        <fullName evidence="4">CMP-2-keto-3-deoxyoctulosonic acid synthase</fullName>
        <shortName evidence="4">CKS</shortName>
        <shortName evidence="4">CMP-KDO synthase</shortName>
    </alternativeName>
</protein>
<evidence type="ECO:0000256" key="2">
    <source>
        <dbReference type="ARBA" id="ARBA00022695"/>
    </source>
</evidence>
<accession>A0ABV2SJD3</accession>
<dbReference type="InterPro" id="IPR029044">
    <property type="entry name" value="Nucleotide-diphossugar_trans"/>
</dbReference>
<dbReference type="PANTHER" id="PTHR42866:SF2">
    <property type="entry name" value="3-DEOXY-MANNO-OCTULOSONATE CYTIDYLYLTRANSFERASE, MITOCHONDRIAL"/>
    <property type="match status" value="1"/>
</dbReference>
<dbReference type="Pfam" id="PF02348">
    <property type="entry name" value="CTP_transf_3"/>
    <property type="match status" value="1"/>
</dbReference>
<comment type="catalytic activity">
    <reaction evidence="4">
        <text>3-deoxy-alpha-D-manno-oct-2-ulosonate + CTP = CMP-3-deoxy-beta-D-manno-octulosonate + diphosphate</text>
        <dbReference type="Rhea" id="RHEA:23448"/>
        <dbReference type="ChEBI" id="CHEBI:33019"/>
        <dbReference type="ChEBI" id="CHEBI:37563"/>
        <dbReference type="ChEBI" id="CHEBI:85986"/>
        <dbReference type="ChEBI" id="CHEBI:85987"/>
        <dbReference type="EC" id="2.7.7.38"/>
    </reaction>
</comment>
<proteinExistence type="inferred from homology"/>
<name>A0ABV2SJD3_9GAMM</name>
<dbReference type="EC" id="2.7.7.38" evidence="4"/>
<dbReference type="InterPro" id="IPR004528">
    <property type="entry name" value="KdsB"/>
</dbReference>
<gene>
    <name evidence="4" type="primary">kdsB</name>
    <name evidence="5" type="ORF">V5J35_002255</name>
</gene>
<comment type="pathway">
    <text evidence="4">Nucleotide-sugar biosynthesis; CMP-3-deoxy-D-manno-octulosonate biosynthesis; CMP-3-deoxy-D-manno-octulosonate from 3-deoxy-D-manno-octulosonate and CTP: step 1/1.</text>
</comment>
<comment type="caution">
    <text evidence="5">The sequence shown here is derived from an EMBL/GenBank/DDBJ whole genome shotgun (WGS) entry which is preliminary data.</text>
</comment>
<dbReference type="NCBIfam" id="NF009905">
    <property type="entry name" value="PRK13368.1"/>
    <property type="match status" value="1"/>
</dbReference>
<dbReference type="NCBIfam" id="NF003950">
    <property type="entry name" value="PRK05450.1-3"/>
    <property type="match status" value="1"/>
</dbReference>
<keyword evidence="1 4" id="KW-0808">Transferase</keyword>
<dbReference type="Gene3D" id="3.90.550.10">
    <property type="entry name" value="Spore Coat Polysaccharide Biosynthesis Protein SpsA, Chain A"/>
    <property type="match status" value="1"/>
</dbReference>
<dbReference type="HAMAP" id="MF_00057">
    <property type="entry name" value="KdsB"/>
    <property type="match status" value="1"/>
</dbReference>